<dbReference type="Proteomes" id="UP000886501">
    <property type="component" value="Unassembled WGS sequence"/>
</dbReference>
<sequence length="73" mass="7813">MTLPTPRVWSSSTPGAAGALAAAAETHYVNPLPAYDQDAVLLEPQYYAKRSDGATVIIRFELLDSQGSTRSNC</sequence>
<name>A0ACB6Z8I0_THEGA</name>
<dbReference type="EMBL" id="MU118077">
    <property type="protein sequence ID" value="KAF9645824.1"/>
    <property type="molecule type" value="Genomic_DNA"/>
</dbReference>
<gene>
    <name evidence="1" type="ORF">BDM02DRAFT_3119669</name>
</gene>
<organism evidence="1 2">
    <name type="scientific">Thelephora ganbajun</name>
    <name type="common">Ganba fungus</name>
    <dbReference type="NCBI Taxonomy" id="370292"/>
    <lineage>
        <taxon>Eukaryota</taxon>
        <taxon>Fungi</taxon>
        <taxon>Dikarya</taxon>
        <taxon>Basidiomycota</taxon>
        <taxon>Agaricomycotina</taxon>
        <taxon>Agaricomycetes</taxon>
        <taxon>Thelephorales</taxon>
        <taxon>Thelephoraceae</taxon>
        <taxon>Thelephora</taxon>
    </lineage>
</organism>
<reference evidence="1" key="1">
    <citation type="submission" date="2019-10" db="EMBL/GenBank/DDBJ databases">
        <authorList>
            <consortium name="DOE Joint Genome Institute"/>
            <person name="Kuo A."/>
            <person name="Miyauchi S."/>
            <person name="Kiss E."/>
            <person name="Drula E."/>
            <person name="Kohler A."/>
            <person name="Sanchez-Garcia M."/>
            <person name="Andreopoulos B."/>
            <person name="Barry K.W."/>
            <person name="Bonito G."/>
            <person name="Buee M."/>
            <person name="Carver A."/>
            <person name="Chen C."/>
            <person name="Cichocki N."/>
            <person name="Clum A."/>
            <person name="Culley D."/>
            <person name="Crous P.W."/>
            <person name="Fauchery L."/>
            <person name="Girlanda M."/>
            <person name="Hayes R."/>
            <person name="Keri Z."/>
            <person name="Labutti K."/>
            <person name="Lipzen A."/>
            <person name="Lombard V."/>
            <person name="Magnuson J."/>
            <person name="Maillard F."/>
            <person name="Morin E."/>
            <person name="Murat C."/>
            <person name="Nolan M."/>
            <person name="Ohm R."/>
            <person name="Pangilinan J."/>
            <person name="Pereira M."/>
            <person name="Perotto S."/>
            <person name="Peter M."/>
            <person name="Riley R."/>
            <person name="Sitrit Y."/>
            <person name="Stielow B."/>
            <person name="Szollosi G."/>
            <person name="Zifcakova L."/>
            <person name="Stursova M."/>
            <person name="Spatafora J.W."/>
            <person name="Tedersoo L."/>
            <person name="Vaario L.-M."/>
            <person name="Yamada A."/>
            <person name="Yan M."/>
            <person name="Wang P."/>
            <person name="Xu J."/>
            <person name="Bruns T."/>
            <person name="Baldrian P."/>
            <person name="Vilgalys R."/>
            <person name="Henrissat B."/>
            <person name="Grigoriev I.V."/>
            <person name="Hibbett D."/>
            <person name="Nagy L.G."/>
            <person name="Martin F.M."/>
        </authorList>
    </citation>
    <scope>NUCLEOTIDE SEQUENCE</scope>
    <source>
        <strain evidence="1">P2</strain>
    </source>
</reference>
<protein>
    <submittedName>
        <fullName evidence="1">Uncharacterized protein</fullName>
    </submittedName>
</protein>
<proteinExistence type="predicted"/>
<keyword evidence="2" id="KW-1185">Reference proteome</keyword>
<evidence type="ECO:0000313" key="2">
    <source>
        <dbReference type="Proteomes" id="UP000886501"/>
    </source>
</evidence>
<reference evidence="1" key="2">
    <citation type="journal article" date="2020" name="Nat. Commun.">
        <title>Large-scale genome sequencing of mycorrhizal fungi provides insights into the early evolution of symbiotic traits.</title>
        <authorList>
            <person name="Miyauchi S."/>
            <person name="Kiss E."/>
            <person name="Kuo A."/>
            <person name="Drula E."/>
            <person name="Kohler A."/>
            <person name="Sanchez-Garcia M."/>
            <person name="Morin E."/>
            <person name="Andreopoulos B."/>
            <person name="Barry K.W."/>
            <person name="Bonito G."/>
            <person name="Buee M."/>
            <person name="Carver A."/>
            <person name="Chen C."/>
            <person name="Cichocki N."/>
            <person name="Clum A."/>
            <person name="Culley D."/>
            <person name="Crous P.W."/>
            <person name="Fauchery L."/>
            <person name="Girlanda M."/>
            <person name="Hayes R.D."/>
            <person name="Keri Z."/>
            <person name="LaButti K."/>
            <person name="Lipzen A."/>
            <person name="Lombard V."/>
            <person name="Magnuson J."/>
            <person name="Maillard F."/>
            <person name="Murat C."/>
            <person name="Nolan M."/>
            <person name="Ohm R.A."/>
            <person name="Pangilinan J."/>
            <person name="Pereira M.F."/>
            <person name="Perotto S."/>
            <person name="Peter M."/>
            <person name="Pfister S."/>
            <person name="Riley R."/>
            <person name="Sitrit Y."/>
            <person name="Stielow J.B."/>
            <person name="Szollosi G."/>
            <person name="Zifcakova L."/>
            <person name="Stursova M."/>
            <person name="Spatafora J.W."/>
            <person name="Tedersoo L."/>
            <person name="Vaario L.M."/>
            <person name="Yamada A."/>
            <person name="Yan M."/>
            <person name="Wang P."/>
            <person name="Xu J."/>
            <person name="Bruns T."/>
            <person name="Baldrian P."/>
            <person name="Vilgalys R."/>
            <person name="Dunand C."/>
            <person name="Henrissat B."/>
            <person name="Grigoriev I.V."/>
            <person name="Hibbett D."/>
            <person name="Nagy L.G."/>
            <person name="Martin F.M."/>
        </authorList>
    </citation>
    <scope>NUCLEOTIDE SEQUENCE</scope>
    <source>
        <strain evidence="1">P2</strain>
    </source>
</reference>
<evidence type="ECO:0000313" key="1">
    <source>
        <dbReference type="EMBL" id="KAF9645824.1"/>
    </source>
</evidence>
<accession>A0ACB6Z8I0</accession>
<comment type="caution">
    <text evidence="1">The sequence shown here is derived from an EMBL/GenBank/DDBJ whole genome shotgun (WGS) entry which is preliminary data.</text>
</comment>